<accession>A0ABU4U9W8</accession>
<evidence type="ECO:0000313" key="2">
    <source>
        <dbReference type="Proteomes" id="UP001284537"/>
    </source>
</evidence>
<evidence type="ECO:0000313" key="1">
    <source>
        <dbReference type="EMBL" id="MDX8126247.1"/>
    </source>
</evidence>
<dbReference type="RefSeq" id="WP_319960503.1">
    <property type="nucleotide sequence ID" value="NZ_JAXARY010000001.1"/>
</dbReference>
<protein>
    <submittedName>
        <fullName evidence="1">Uncharacterized protein</fullName>
    </submittedName>
</protein>
<proteinExistence type="predicted"/>
<reference evidence="1 2" key="1">
    <citation type="submission" date="2023-11" db="EMBL/GenBank/DDBJ databases">
        <authorList>
            <person name="Ouyang M.-Y."/>
        </authorList>
    </citation>
    <scope>NUCLEOTIDE SEQUENCE [LARGE SCALE GENOMIC DNA]</scope>
    <source>
        <strain evidence="1 2">OY6</strain>
    </source>
</reference>
<dbReference type="EMBL" id="JAXARY010000001">
    <property type="protein sequence ID" value="MDX8126247.1"/>
    <property type="molecule type" value="Genomic_DNA"/>
</dbReference>
<organism evidence="1 2">
    <name type="scientific">Methylomonas defluvii</name>
    <dbReference type="NCBI Taxonomy" id="3045149"/>
    <lineage>
        <taxon>Bacteria</taxon>
        <taxon>Pseudomonadati</taxon>
        <taxon>Pseudomonadota</taxon>
        <taxon>Gammaproteobacteria</taxon>
        <taxon>Methylococcales</taxon>
        <taxon>Methylococcaceae</taxon>
        <taxon>Methylomonas</taxon>
    </lineage>
</organism>
<comment type="caution">
    <text evidence="1">The sequence shown here is derived from an EMBL/GenBank/DDBJ whole genome shotgun (WGS) entry which is preliminary data.</text>
</comment>
<keyword evidence="2" id="KW-1185">Reference proteome</keyword>
<gene>
    <name evidence="1" type="ORF">QLH52_03070</name>
</gene>
<dbReference type="Proteomes" id="UP001284537">
    <property type="component" value="Unassembled WGS sequence"/>
</dbReference>
<name>A0ABU4U9W8_9GAMM</name>
<sequence length="75" mass="8675">MAFASYRLIENSINMARQSIFKGIMTKWQQPLLVSHKSRGMALAYIRCQTSFSLFLKKSILTIATKWSSLPENKY</sequence>